<evidence type="ECO:0000313" key="3">
    <source>
        <dbReference type="Proteomes" id="UP000745859"/>
    </source>
</evidence>
<reference evidence="2 3" key="1">
    <citation type="submission" date="2020-03" db="EMBL/GenBank/DDBJ databases">
        <title>Genomic Encyclopedia of Type Strains, Phase IV (KMG-IV): sequencing the most valuable type-strain genomes for metagenomic binning, comparative biology and taxonomic classification.</title>
        <authorList>
            <person name="Goeker M."/>
        </authorList>
    </citation>
    <scope>NUCLEOTIDE SEQUENCE [LARGE SCALE GENOMIC DNA]</scope>
    <source>
        <strain evidence="2 3">DSM 101599</strain>
    </source>
</reference>
<gene>
    <name evidence="2" type="ORF">FHR24_001290</name>
</gene>
<dbReference type="SUPFAM" id="SSF52266">
    <property type="entry name" value="SGNH hydrolase"/>
    <property type="match status" value="1"/>
</dbReference>
<dbReference type="InterPro" id="IPR013830">
    <property type="entry name" value="SGNH_hydro"/>
</dbReference>
<organism evidence="2 3">
    <name type="scientific">Wenyingzhuangia heitensis</name>
    <dbReference type="NCBI Taxonomy" id="1487859"/>
    <lineage>
        <taxon>Bacteria</taxon>
        <taxon>Pseudomonadati</taxon>
        <taxon>Bacteroidota</taxon>
        <taxon>Flavobacteriia</taxon>
        <taxon>Flavobacteriales</taxon>
        <taxon>Flavobacteriaceae</taxon>
        <taxon>Wenyingzhuangia</taxon>
    </lineage>
</organism>
<sequence length="276" mass="31923">MRSKKTPIIFLLSVMITFLTYAQQVNRTKILLVGDSTTIGTMPREVKPEGPHLEQMITQLAAVEGLPALEVINAGKGGETAKRLLGSKHYQETIANVKDVDYIFLRMGINDWFKCKDFKKEFPVQMRALIRQLKKDHPKAVLFLATITSFMPPEECEKVNDLIFKIAKEDHIEVLDIFTPYNNYLLANGRNSLNVRQCYLKDIPKKYHNWLKPYTYFRKGWGNKPDGYVVKVNDMSLDPLFGSHVKSWYFDRHPNSTGYNLIAFETVQFLKKKLKN</sequence>
<dbReference type="Proteomes" id="UP000745859">
    <property type="component" value="Unassembled WGS sequence"/>
</dbReference>
<dbReference type="RefSeq" id="WP_167185624.1">
    <property type="nucleotide sequence ID" value="NZ_JAASQL010000001.1"/>
</dbReference>
<dbReference type="Gene3D" id="3.40.50.1110">
    <property type="entry name" value="SGNH hydrolase"/>
    <property type="match status" value="1"/>
</dbReference>
<protein>
    <submittedName>
        <fullName evidence="2">Lysophospholipase L1-like esterase</fullName>
    </submittedName>
</protein>
<dbReference type="CDD" id="cd00229">
    <property type="entry name" value="SGNH_hydrolase"/>
    <property type="match status" value="1"/>
</dbReference>
<feature type="domain" description="SGNH hydrolase-type esterase" evidence="1">
    <location>
        <begin position="33"/>
        <end position="183"/>
    </location>
</feature>
<dbReference type="InterPro" id="IPR036514">
    <property type="entry name" value="SGNH_hydro_sf"/>
</dbReference>
<keyword evidence="3" id="KW-1185">Reference proteome</keyword>
<dbReference type="Pfam" id="PF13472">
    <property type="entry name" value="Lipase_GDSL_2"/>
    <property type="match status" value="1"/>
</dbReference>
<name>A0ABX0UCH8_9FLAO</name>
<evidence type="ECO:0000313" key="2">
    <source>
        <dbReference type="EMBL" id="NIJ44851.1"/>
    </source>
</evidence>
<dbReference type="EMBL" id="JAASQL010000001">
    <property type="protein sequence ID" value="NIJ44851.1"/>
    <property type="molecule type" value="Genomic_DNA"/>
</dbReference>
<comment type="caution">
    <text evidence="2">The sequence shown here is derived from an EMBL/GenBank/DDBJ whole genome shotgun (WGS) entry which is preliminary data.</text>
</comment>
<evidence type="ECO:0000259" key="1">
    <source>
        <dbReference type="Pfam" id="PF13472"/>
    </source>
</evidence>
<accession>A0ABX0UCH8</accession>
<proteinExistence type="predicted"/>